<proteinExistence type="predicted"/>
<dbReference type="EMBL" id="CAJVQA010016044">
    <property type="protein sequence ID" value="CAG8740724.1"/>
    <property type="molecule type" value="Genomic_DNA"/>
</dbReference>
<dbReference type="Proteomes" id="UP000789759">
    <property type="component" value="Unassembled WGS sequence"/>
</dbReference>
<evidence type="ECO:0000313" key="1">
    <source>
        <dbReference type="EMBL" id="CAG8740724.1"/>
    </source>
</evidence>
<accession>A0A9N9ILK6</accession>
<protein>
    <submittedName>
        <fullName evidence="1">3292_t:CDS:1</fullName>
    </submittedName>
</protein>
<evidence type="ECO:0000313" key="2">
    <source>
        <dbReference type="Proteomes" id="UP000789759"/>
    </source>
</evidence>
<dbReference type="AlphaFoldDB" id="A0A9N9ILK6"/>
<organism evidence="1 2">
    <name type="scientific">Cetraspora pellucida</name>
    <dbReference type="NCBI Taxonomy" id="1433469"/>
    <lineage>
        <taxon>Eukaryota</taxon>
        <taxon>Fungi</taxon>
        <taxon>Fungi incertae sedis</taxon>
        <taxon>Mucoromycota</taxon>
        <taxon>Glomeromycotina</taxon>
        <taxon>Glomeromycetes</taxon>
        <taxon>Diversisporales</taxon>
        <taxon>Gigasporaceae</taxon>
        <taxon>Cetraspora</taxon>
    </lineage>
</organism>
<reference evidence="1" key="1">
    <citation type="submission" date="2021-06" db="EMBL/GenBank/DDBJ databases">
        <authorList>
            <person name="Kallberg Y."/>
            <person name="Tangrot J."/>
            <person name="Rosling A."/>
        </authorList>
    </citation>
    <scope>NUCLEOTIDE SEQUENCE</scope>
    <source>
        <strain evidence="1">FL966</strain>
    </source>
</reference>
<name>A0A9N9ILK6_9GLOM</name>
<gene>
    <name evidence="1" type="ORF">CPELLU_LOCUS14072</name>
</gene>
<keyword evidence="2" id="KW-1185">Reference proteome</keyword>
<sequence length="105" mass="12053">MSEILSDTENQNDVLSYFPLDESTGKAKCKLCSKTFTHPINDLIARNHFSKSHKEEWDALDKDNDNKSTKFKNPKSIKDKPKVDILMSDGNELRARKVVITRNLD</sequence>
<comment type="caution">
    <text evidence="1">The sequence shown here is derived from an EMBL/GenBank/DDBJ whole genome shotgun (WGS) entry which is preliminary data.</text>
</comment>